<evidence type="ECO:0000313" key="7">
    <source>
        <dbReference type="RefSeq" id="XP_029641982.1"/>
    </source>
</evidence>
<dbReference type="GO" id="GO:0005524">
    <property type="term" value="F:ATP binding"/>
    <property type="evidence" value="ECO:0007669"/>
    <property type="project" value="UniProtKB-KW"/>
</dbReference>
<evidence type="ECO:0000256" key="5">
    <source>
        <dbReference type="SAM" id="MobiDB-lite"/>
    </source>
</evidence>
<keyword evidence="3" id="KW-0547">Nucleotide-binding</keyword>
<dbReference type="AlphaFoldDB" id="A0A6P7SUN3"/>
<accession>A0A6P7SUN3</accession>
<proteinExistence type="inferred from homology"/>
<feature type="compositionally biased region" description="Polar residues" evidence="5">
    <location>
        <begin position="240"/>
        <end position="249"/>
    </location>
</feature>
<comment type="similarity">
    <text evidence="1">Belongs to the IPP transferase family.</text>
</comment>
<keyword evidence="4" id="KW-0067">ATP-binding</keyword>
<gene>
    <name evidence="7" type="primary">LOC115216636</name>
</gene>
<dbReference type="SUPFAM" id="SSF52540">
    <property type="entry name" value="P-loop containing nucleoside triphosphate hydrolases"/>
    <property type="match status" value="2"/>
</dbReference>
<protein>
    <submittedName>
        <fullName evidence="7">tRNA dimethylallyltransferase isoform X1</fullName>
    </submittedName>
</protein>
<evidence type="ECO:0000256" key="4">
    <source>
        <dbReference type="ARBA" id="ARBA00022840"/>
    </source>
</evidence>
<dbReference type="Gene3D" id="3.40.50.300">
    <property type="entry name" value="P-loop containing nucleotide triphosphate hydrolases"/>
    <property type="match status" value="1"/>
</dbReference>
<name>A0A6P7SUN3_9MOLL</name>
<dbReference type="InterPro" id="IPR036236">
    <property type="entry name" value="Znf_C2H2_sf"/>
</dbReference>
<dbReference type="Pfam" id="PF01715">
    <property type="entry name" value="IPPT"/>
    <property type="match status" value="2"/>
</dbReference>
<dbReference type="PANTHER" id="PTHR11088">
    <property type="entry name" value="TRNA DIMETHYLALLYLTRANSFERASE"/>
    <property type="match status" value="1"/>
</dbReference>
<dbReference type="Proteomes" id="UP000515154">
    <property type="component" value="Linkage group LG10"/>
</dbReference>
<reference evidence="7" key="1">
    <citation type="submission" date="2025-08" db="UniProtKB">
        <authorList>
            <consortium name="RefSeq"/>
        </authorList>
    </citation>
    <scope>IDENTIFICATION</scope>
</reference>
<feature type="compositionally biased region" description="Basic and acidic residues" evidence="5">
    <location>
        <begin position="560"/>
        <end position="583"/>
    </location>
</feature>
<keyword evidence="6" id="KW-1185">Reference proteome</keyword>
<feature type="compositionally biased region" description="Basic and acidic residues" evidence="5">
    <location>
        <begin position="191"/>
        <end position="208"/>
    </location>
</feature>
<dbReference type="InterPro" id="IPR027417">
    <property type="entry name" value="P-loop_NTPase"/>
</dbReference>
<dbReference type="Gene3D" id="3.30.160.60">
    <property type="entry name" value="Classic Zinc Finger"/>
    <property type="match status" value="1"/>
</dbReference>
<keyword evidence="2" id="KW-0808">Transferase</keyword>
<dbReference type="InterPro" id="IPR039657">
    <property type="entry name" value="Dimethylallyltransferase"/>
</dbReference>
<dbReference type="GO" id="GO:0052381">
    <property type="term" value="F:tRNA dimethylallyltransferase activity"/>
    <property type="evidence" value="ECO:0007669"/>
    <property type="project" value="InterPro"/>
</dbReference>
<sequence>MAALRSRFPVVVVLGATGTGKSKLAIELAKVFSGEIINADSMQAYKGLDIITNKVTAEERAECPHHLLDFVSPLNFKYTIADFQSASIPIIENLLSNQKLPVIVGGTNYYIESLLWKFLIEKEEHPESTGNDSARNVTSERVPFSLKCEAETVDNKDKELLAHISTDSGSPKYIPTECSPIPKRRKLNAKHGNESSRDDITVTHKSEIDSTTQLVKTEGKNVDGDSSDSESSHSDRTELKSSCTDNTDVNNTVSDSHKEYCTRETTNISECDITSFPLCDIRQWGYEVDSVQLHARLKQLDPTSAQKIHPNDRRKLIRALEIYDKHGIPKSEILKEQHKSVGLDAISGPLRYPKSCIFWIQCDQEVLNERLDKRVDDMLQRGLVSELLDFHKQYNESRIKEGIELDYTLGIFQSIGFKEFHEYLIMSEEERNTKKGDQLFNEGVEALKRVTRKYARKQVRWLNNRLLKRSPDNTPPVYALDATDVTHWQNKVHNPAVEVLQAMMKDEIPAIPTAPHLEEPKNKHVLNVCDICDGIILVTEKDFKMHMASRKHKKNLARKKALELKNQEIEKEKQRDVTEEENH</sequence>
<feature type="compositionally biased region" description="Basic residues" evidence="5">
    <location>
        <begin position="549"/>
        <end position="559"/>
    </location>
</feature>
<evidence type="ECO:0000313" key="6">
    <source>
        <dbReference type="Proteomes" id="UP000515154"/>
    </source>
</evidence>
<dbReference type="GO" id="GO:0005739">
    <property type="term" value="C:mitochondrion"/>
    <property type="evidence" value="ECO:0007669"/>
    <property type="project" value="TreeGrafter"/>
</dbReference>
<dbReference type="SUPFAM" id="SSF57667">
    <property type="entry name" value="beta-beta-alpha zinc fingers"/>
    <property type="match status" value="1"/>
</dbReference>
<evidence type="ECO:0000256" key="3">
    <source>
        <dbReference type="ARBA" id="ARBA00022741"/>
    </source>
</evidence>
<feature type="region of interest" description="Disordered" evidence="5">
    <location>
        <begin position="549"/>
        <end position="583"/>
    </location>
</feature>
<dbReference type="Gene3D" id="1.10.20.140">
    <property type="match status" value="1"/>
</dbReference>
<evidence type="ECO:0000256" key="1">
    <source>
        <dbReference type="ARBA" id="ARBA00005842"/>
    </source>
</evidence>
<dbReference type="KEGG" id="osn:115216636"/>
<dbReference type="PANTHER" id="PTHR11088:SF89">
    <property type="entry name" value="TRNA DIMETHYLALLYLTRANSFERASE"/>
    <property type="match status" value="1"/>
</dbReference>
<evidence type="ECO:0000256" key="2">
    <source>
        <dbReference type="ARBA" id="ARBA00022679"/>
    </source>
</evidence>
<dbReference type="RefSeq" id="XP_029641982.1">
    <property type="nucleotide sequence ID" value="XM_029786122.2"/>
</dbReference>
<dbReference type="InterPro" id="IPR018022">
    <property type="entry name" value="IPT"/>
</dbReference>
<feature type="region of interest" description="Disordered" evidence="5">
    <location>
        <begin position="164"/>
        <end position="249"/>
    </location>
</feature>
<dbReference type="GO" id="GO:0006400">
    <property type="term" value="P:tRNA modification"/>
    <property type="evidence" value="ECO:0007669"/>
    <property type="project" value="TreeGrafter"/>
</dbReference>
<organism evidence="6 7">
    <name type="scientific">Octopus sinensis</name>
    <name type="common">East Asian common octopus</name>
    <dbReference type="NCBI Taxonomy" id="2607531"/>
    <lineage>
        <taxon>Eukaryota</taxon>
        <taxon>Metazoa</taxon>
        <taxon>Spiralia</taxon>
        <taxon>Lophotrochozoa</taxon>
        <taxon>Mollusca</taxon>
        <taxon>Cephalopoda</taxon>
        <taxon>Coleoidea</taxon>
        <taxon>Octopodiformes</taxon>
        <taxon>Octopoda</taxon>
        <taxon>Incirrata</taxon>
        <taxon>Octopodidae</taxon>
        <taxon>Octopus</taxon>
    </lineage>
</organism>
<feature type="compositionally biased region" description="Basic and acidic residues" evidence="5">
    <location>
        <begin position="230"/>
        <end position="239"/>
    </location>
</feature>
<dbReference type="HAMAP" id="MF_00185">
    <property type="entry name" value="IPP_trans"/>
    <property type="match status" value="1"/>
</dbReference>